<proteinExistence type="predicted"/>
<protein>
    <submittedName>
        <fullName evidence="1">Uncharacterized protein</fullName>
    </submittedName>
</protein>
<dbReference type="Proteomes" id="UP000250163">
    <property type="component" value="Chromosome MORIYA"/>
</dbReference>
<organism evidence="1 2">
    <name type="scientific">Moritella yayanosii</name>
    <dbReference type="NCBI Taxonomy" id="69539"/>
    <lineage>
        <taxon>Bacteria</taxon>
        <taxon>Pseudomonadati</taxon>
        <taxon>Pseudomonadota</taxon>
        <taxon>Gammaproteobacteria</taxon>
        <taxon>Alteromonadales</taxon>
        <taxon>Moritellaceae</taxon>
        <taxon>Moritella</taxon>
    </lineage>
</organism>
<dbReference type="EMBL" id="LS483250">
    <property type="protein sequence ID" value="SQD77012.1"/>
    <property type="molecule type" value="Genomic_DNA"/>
</dbReference>
<evidence type="ECO:0000313" key="2">
    <source>
        <dbReference type="Proteomes" id="UP000250163"/>
    </source>
</evidence>
<keyword evidence="2" id="KW-1185">Reference proteome</keyword>
<reference evidence="2" key="1">
    <citation type="submission" date="2018-05" db="EMBL/GenBank/DDBJ databases">
        <authorList>
            <person name="Cea G.-C."/>
            <person name="William W."/>
        </authorList>
    </citation>
    <scope>NUCLEOTIDE SEQUENCE [LARGE SCALE GENOMIC DNA]</scope>
    <source>
        <strain evidence="2">DB21MT 5</strain>
    </source>
</reference>
<name>A0A330LKS4_9GAMM</name>
<accession>A0A330LKS4</accession>
<dbReference type="KEGG" id="mya:MORIYA_0534"/>
<dbReference type="AlphaFoldDB" id="A0A330LKS4"/>
<evidence type="ECO:0000313" key="1">
    <source>
        <dbReference type="EMBL" id="SQD77012.1"/>
    </source>
</evidence>
<gene>
    <name evidence="1" type="ORF">MORIYA_0534</name>
</gene>
<sequence length="50" mass="5793">MIHLILHAHLSTGLDVVRYIIEINQANPFTLLMQWKGFMQCYSIYDALLG</sequence>